<keyword evidence="4" id="KW-0575">Peroxidase</keyword>
<evidence type="ECO:0000256" key="4">
    <source>
        <dbReference type="ARBA" id="ARBA00022559"/>
    </source>
</evidence>
<feature type="compositionally biased region" description="Basic residues" evidence="14">
    <location>
        <begin position="41"/>
        <end position="53"/>
    </location>
</feature>
<evidence type="ECO:0000256" key="14">
    <source>
        <dbReference type="SAM" id="MobiDB-lite"/>
    </source>
</evidence>
<accession>A0A9P6HJJ7</accession>
<proteinExistence type="inferred from homology"/>
<evidence type="ECO:0000256" key="9">
    <source>
        <dbReference type="ARBA" id="ARBA00023284"/>
    </source>
</evidence>
<name>A0A9P6HJJ7_9AGAM</name>
<feature type="region of interest" description="Disordered" evidence="14">
    <location>
        <begin position="241"/>
        <end position="263"/>
    </location>
</feature>
<dbReference type="PANTHER" id="PTHR42801">
    <property type="entry name" value="THIOREDOXIN-DEPENDENT PEROXIDE REDUCTASE"/>
    <property type="match status" value="1"/>
</dbReference>
<evidence type="ECO:0000313" key="16">
    <source>
        <dbReference type="EMBL" id="KAF9788438.1"/>
    </source>
</evidence>
<dbReference type="FunFam" id="3.40.30.10:FF:000157">
    <property type="entry name" value="DOT5p Nuclear thiol peroxidase"/>
    <property type="match status" value="1"/>
</dbReference>
<comment type="subunit">
    <text evidence="2">Monomer.</text>
</comment>
<feature type="region of interest" description="Disordered" evidence="14">
    <location>
        <begin position="1"/>
        <end position="86"/>
    </location>
</feature>
<keyword evidence="5" id="KW-0049">Antioxidant</keyword>
<evidence type="ECO:0000256" key="7">
    <source>
        <dbReference type="ARBA" id="ARBA00023157"/>
    </source>
</evidence>
<dbReference type="InterPro" id="IPR050924">
    <property type="entry name" value="Peroxiredoxin_BCP/PrxQ"/>
</dbReference>
<protein>
    <recommendedName>
        <fullName evidence="3">thioredoxin-dependent peroxiredoxin</fullName>
        <ecNumber evidence="3">1.11.1.24</ecNumber>
    </recommendedName>
    <alternativeName>
        <fullName evidence="13">Nuclear thiol peroxidase</fullName>
    </alternativeName>
    <alternativeName>
        <fullName evidence="10">Thioredoxin peroxidase</fullName>
    </alternativeName>
</protein>
<feature type="compositionally biased region" description="Basic and acidic residues" evidence="14">
    <location>
        <begin position="68"/>
        <end position="77"/>
    </location>
</feature>
<dbReference type="SUPFAM" id="SSF52833">
    <property type="entry name" value="Thioredoxin-like"/>
    <property type="match status" value="1"/>
</dbReference>
<reference evidence="16" key="1">
    <citation type="journal article" date="2020" name="Nat. Commun.">
        <title>Large-scale genome sequencing of mycorrhizal fungi provides insights into the early evolution of symbiotic traits.</title>
        <authorList>
            <person name="Miyauchi S."/>
            <person name="Kiss E."/>
            <person name="Kuo A."/>
            <person name="Drula E."/>
            <person name="Kohler A."/>
            <person name="Sanchez-Garcia M."/>
            <person name="Morin E."/>
            <person name="Andreopoulos B."/>
            <person name="Barry K.W."/>
            <person name="Bonito G."/>
            <person name="Buee M."/>
            <person name="Carver A."/>
            <person name="Chen C."/>
            <person name="Cichocki N."/>
            <person name="Clum A."/>
            <person name="Culley D."/>
            <person name="Crous P.W."/>
            <person name="Fauchery L."/>
            <person name="Girlanda M."/>
            <person name="Hayes R.D."/>
            <person name="Keri Z."/>
            <person name="LaButti K."/>
            <person name="Lipzen A."/>
            <person name="Lombard V."/>
            <person name="Magnuson J."/>
            <person name="Maillard F."/>
            <person name="Murat C."/>
            <person name="Nolan M."/>
            <person name="Ohm R.A."/>
            <person name="Pangilinan J."/>
            <person name="Pereira M.F."/>
            <person name="Perotto S."/>
            <person name="Peter M."/>
            <person name="Pfister S."/>
            <person name="Riley R."/>
            <person name="Sitrit Y."/>
            <person name="Stielow J.B."/>
            <person name="Szollosi G."/>
            <person name="Zifcakova L."/>
            <person name="Stursova M."/>
            <person name="Spatafora J.W."/>
            <person name="Tedersoo L."/>
            <person name="Vaario L.M."/>
            <person name="Yamada A."/>
            <person name="Yan M."/>
            <person name="Wang P."/>
            <person name="Xu J."/>
            <person name="Bruns T."/>
            <person name="Baldrian P."/>
            <person name="Vilgalys R."/>
            <person name="Dunand C."/>
            <person name="Henrissat B."/>
            <person name="Grigoriev I.V."/>
            <person name="Hibbett D."/>
            <person name="Nagy L.G."/>
            <person name="Martin F.M."/>
        </authorList>
    </citation>
    <scope>NUCLEOTIDE SEQUENCE</scope>
    <source>
        <strain evidence="16">UH-Tt-Lm1</strain>
    </source>
</reference>
<comment type="catalytic activity">
    <reaction evidence="12">
        <text>a hydroperoxide + [thioredoxin]-dithiol = an alcohol + [thioredoxin]-disulfide + H2O</text>
        <dbReference type="Rhea" id="RHEA:62620"/>
        <dbReference type="Rhea" id="RHEA-COMP:10698"/>
        <dbReference type="Rhea" id="RHEA-COMP:10700"/>
        <dbReference type="ChEBI" id="CHEBI:15377"/>
        <dbReference type="ChEBI" id="CHEBI:29950"/>
        <dbReference type="ChEBI" id="CHEBI:30879"/>
        <dbReference type="ChEBI" id="CHEBI:35924"/>
        <dbReference type="ChEBI" id="CHEBI:50058"/>
        <dbReference type="EC" id="1.11.1.24"/>
    </reaction>
</comment>
<evidence type="ECO:0000256" key="2">
    <source>
        <dbReference type="ARBA" id="ARBA00011245"/>
    </source>
</evidence>
<dbReference type="OrthoDB" id="338622at2759"/>
<gene>
    <name evidence="16" type="ORF">BJ322DRAFT_1048834</name>
</gene>
<evidence type="ECO:0000256" key="1">
    <source>
        <dbReference type="ARBA" id="ARBA00004123"/>
    </source>
</evidence>
<comment type="caution">
    <text evidence="16">The sequence shown here is derived from an EMBL/GenBank/DDBJ whole genome shotgun (WGS) entry which is preliminary data.</text>
</comment>
<dbReference type="InterPro" id="IPR013766">
    <property type="entry name" value="Thioredoxin_domain"/>
</dbReference>
<feature type="domain" description="Thioredoxin" evidence="15">
    <location>
        <begin position="90"/>
        <end position="235"/>
    </location>
</feature>
<sequence>MPRKAAAKVTEDGEPEVQAPRRSTRITSQPKPTEPEEPTKPVKKPAAPRRKKRNAGEADAQEENGQEDSVKKAKLDEPAEGSSSAGLAAIDIGDSLPSYTLKNEKSEDVDICTLTAEKGLVLFLVPKADTPGCTTQACGFRDIYPDFTSQSYEVYCLSADSPVAQTKWQTKKNLPYPLLSDPKRVLIKALTGGGTRTARSHFIFEKGGKLVEKKNPVKAAESPRLALEFIKGLDAEAMAVDAPTSDVTPAETAPAEPEEAKEA</sequence>
<dbReference type="Gene3D" id="3.40.30.10">
    <property type="entry name" value="Glutaredoxin"/>
    <property type="match status" value="1"/>
</dbReference>
<keyword evidence="7" id="KW-1015">Disulfide bond</keyword>
<dbReference type="InterPro" id="IPR036249">
    <property type="entry name" value="Thioredoxin-like_sf"/>
</dbReference>
<comment type="subcellular location">
    <subcellularLocation>
        <location evidence="1">Nucleus</location>
    </subcellularLocation>
</comment>
<comment type="similarity">
    <text evidence="11">Belongs to the peroxiredoxin family. BCP/PrxQ subfamily.</text>
</comment>
<dbReference type="EC" id="1.11.1.24" evidence="3"/>
<dbReference type="InterPro" id="IPR000866">
    <property type="entry name" value="AhpC/TSA"/>
</dbReference>
<evidence type="ECO:0000256" key="6">
    <source>
        <dbReference type="ARBA" id="ARBA00023002"/>
    </source>
</evidence>
<dbReference type="EMBL" id="WIUZ02000004">
    <property type="protein sequence ID" value="KAF9788438.1"/>
    <property type="molecule type" value="Genomic_DNA"/>
</dbReference>
<evidence type="ECO:0000256" key="11">
    <source>
        <dbReference type="ARBA" id="ARBA00038489"/>
    </source>
</evidence>
<dbReference type="PANTHER" id="PTHR42801:SF23">
    <property type="entry name" value="PEROXIREDOXIN DOT5"/>
    <property type="match status" value="1"/>
</dbReference>
<dbReference type="PROSITE" id="PS51352">
    <property type="entry name" value="THIOREDOXIN_2"/>
    <property type="match status" value="1"/>
</dbReference>
<dbReference type="GO" id="GO:0045454">
    <property type="term" value="P:cell redox homeostasis"/>
    <property type="evidence" value="ECO:0007669"/>
    <property type="project" value="TreeGrafter"/>
</dbReference>
<evidence type="ECO:0000259" key="15">
    <source>
        <dbReference type="PROSITE" id="PS51352"/>
    </source>
</evidence>
<dbReference type="Proteomes" id="UP000736335">
    <property type="component" value="Unassembled WGS sequence"/>
</dbReference>
<evidence type="ECO:0000256" key="8">
    <source>
        <dbReference type="ARBA" id="ARBA00023242"/>
    </source>
</evidence>
<keyword evidence="6" id="KW-0560">Oxidoreductase</keyword>
<organism evidence="16 17">
    <name type="scientific">Thelephora terrestris</name>
    <dbReference type="NCBI Taxonomy" id="56493"/>
    <lineage>
        <taxon>Eukaryota</taxon>
        <taxon>Fungi</taxon>
        <taxon>Dikarya</taxon>
        <taxon>Basidiomycota</taxon>
        <taxon>Agaricomycotina</taxon>
        <taxon>Agaricomycetes</taxon>
        <taxon>Thelephorales</taxon>
        <taxon>Thelephoraceae</taxon>
        <taxon>Thelephora</taxon>
    </lineage>
</organism>
<keyword evidence="17" id="KW-1185">Reference proteome</keyword>
<dbReference type="GO" id="GO:0034599">
    <property type="term" value="P:cellular response to oxidative stress"/>
    <property type="evidence" value="ECO:0007669"/>
    <property type="project" value="UniProtKB-ARBA"/>
</dbReference>
<keyword evidence="8" id="KW-0539">Nucleus</keyword>
<dbReference type="Pfam" id="PF00578">
    <property type="entry name" value="AhpC-TSA"/>
    <property type="match status" value="1"/>
</dbReference>
<keyword evidence="9" id="KW-0676">Redox-active center</keyword>
<evidence type="ECO:0000313" key="17">
    <source>
        <dbReference type="Proteomes" id="UP000736335"/>
    </source>
</evidence>
<reference evidence="16" key="2">
    <citation type="submission" date="2020-11" db="EMBL/GenBank/DDBJ databases">
        <authorList>
            <consortium name="DOE Joint Genome Institute"/>
            <person name="Kuo A."/>
            <person name="Miyauchi S."/>
            <person name="Kiss E."/>
            <person name="Drula E."/>
            <person name="Kohler A."/>
            <person name="Sanchez-Garcia M."/>
            <person name="Andreopoulos B."/>
            <person name="Barry K.W."/>
            <person name="Bonito G."/>
            <person name="Buee M."/>
            <person name="Carver A."/>
            <person name="Chen C."/>
            <person name="Cichocki N."/>
            <person name="Clum A."/>
            <person name="Culley D."/>
            <person name="Crous P.W."/>
            <person name="Fauchery L."/>
            <person name="Girlanda M."/>
            <person name="Hayes R."/>
            <person name="Keri Z."/>
            <person name="Labutti K."/>
            <person name="Lipzen A."/>
            <person name="Lombard V."/>
            <person name="Magnuson J."/>
            <person name="Maillard F."/>
            <person name="Morin E."/>
            <person name="Murat C."/>
            <person name="Nolan M."/>
            <person name="Ohm R."/>
            <person name="Pangilinan J."/>
            <person name="Pereira M."/>
            <person name="Perotto S."/>
            <person name="Peter M."/>
            <person name="Riley R."/>
            <person name="Sitrit Y."/>
            <person name="Stielow B."/>
            <person name="Szollosi G."/>
            <person name="Zifcakova L."/>
            <person name="Stursova M."/>
            <person name="Spatafora J.W."/>
            <person name="Tedersoo L."/>
            <person name="Vaario L.-M."/>
            <person name="Yamada A."/>
            <person name="Yan M."/>
            <person name="Wang P."/>
            <person name="Xu J."/>
            <person name="Bruns T."/>
            <person name="Baldrian P."/>
            <person name="Vilgalys R."/>
            <person name="Henrissat B."/>
            <person name="Grigoriev I.V."/>
            <person name="Hibbett D."/>
            <person name="Nagy L.G."/>
            <person name="Martin F.M."/>
        </authorList>
    </citation>
    <scope>NUCLEOTIDE SEQUENCE</scope>
    <source>
        <strain evidence="16">UH-Tt-Lm1</strain>
    </source>
</reference>
<dbReference type="CDD" id="cd03017">
    <property type="entry name" value="PRX_BCP"/>
    <property type="match status" value="1"/>
</dbReference>
<evidence type="ECO:0000256" key="3">
    <source>
        <dbReference type="ARBA" id="ARBA00013017"/>
    </source>
</evidence>
<evidence type="ECO:0000256" key="5">
    <source>
        <dbReference type="ARBA" id="ARBA00022862"/>
    </source>
</evidence>
<evidence type="ECO:0000256" key="13">
    <source>
        <dbReference type="ARBA" id="ARBA00077538"/>
    </source>
</evidence>
<dbReference type="GO" id="GO:0005737">
    <property type="term" value="C:cytoplasm"/>
    <property type="evidence" value="ECO:0007669"/>
    <property type="project" value="TreeGrafter"/>
</dbReference>
<dbReference type="GO" id="GO:0008379">
    <property type="term" value="F:thioredoxin peroxidase activity"/>
    <property type="evidence" value="ECO:0007669"/>
    <property type="project" value="TreeGrafter"/>
</dbReference>
<dbReference type="GO" id="GO:0005634">
    <property type="term" value="C:nucleus"/>
    <property type="evidence" value="ECO:0007669"/>
    <property type="project" value="UniProtKB-SubCell"/>
</dbReference>
<evidence type="ECO:0000256" key="10">
    <source>
        <dbReference type="ARBA" id="ARBA00032824"/>
    </source>
</evidence>
<dbReference type="AlphaFoldDB" id="A0A9P6HJJ7"/>
<evidence type="ECO:0000256" key="12">
    <source>
        <dbReference type="ARBA" id="ARBA00049091"/>
    </source>
</evidence>